<dbReference type="OrthoDB" id="196738at2"/>
<evidence type="ECO:0000259" key="1">
    <source>
        <dbReference type="SMART" id="SM01235"/>
    </source>
</evidence>
<dbReference type="AlphaFoldDB" id="A0A5S5C702"/>
<proteinExistence type="predicted"/>
<reference evidence="2 3" key="1">
    <citation type="submission" date="2019-07" db="EMBL/GenBank/DDBJ databases">
        <title>Genomic Encyclopedia of Archaeal and Bacterial Type Strains, Phase II (KMG-II): from individual species to whole genera.</title>
        <authorList>
            <person name="Goeker M."/>
        </authorList>
    </citation>
    <scope>NUCLEOTIDE SEQUENCE [LARGE SCALE GENOMIC DNA]</scope>
    <source>
        <strain evidence="2 3">DSM 17527</strain>
    </source>
</reference>
<sequence>MKAIKIIAIIIVTALVGIQFIPTERNQIEGNPLTDFRNVYEVPDTIQRRLEVSCYDCHSNNTYYPWYSNLQPIAWFLETHIKEGKSELNFNEWGHYSDRRKKSKLRSIIKQVKNNEMPLESYTFIHGDAVLTTNDKKRLIIYMNKLQDSLE</sequence>
<name>A0A5S5C702_9FLAO</name>
<evidence type="ECO:0000313" key="2">
    <source>
        <dbReference type="EMBL" id="TYP74378.1"/>
    </source>
</evidence>
<gene>
    <name evidence="2" type="ORF">BD809_104198</name>
</gene>
<dbReference type="Proteomes" id="UP000324376">
    <property type="component" value="Unassembled WGS sequence"/>
</dbReference>
<organism evidence="2 3">
    <name type="scientific">Aquimarina intermedia</name>
    <dbReference type="NCBI Taxonomy" id="350814"/>
    <lineage>
        <taxon>Bacteria</taxon>
        <taxon>Pseudomonadati</taxon>
        <taxon>Bacteroidota</taxon>
        <taxon>Flavobacteriia</taxon>
        <taxon>Flavobacteriales</taxon>
        <taxon>Flavobacteriaceae</taxon>
        <taxon>Aquimarina</taxon>
    </lineage>
</organism>
<feature type="domain" description="Haem-binding" evidence="1">
    <location>
        <begin position="12"/>
        <end position="147"/>
    </location>
</feature>
<dbReference type="InterPro" id="IPR025992">
    <property type="entry name" value="Haem-bd"/>
</dbReference>
<keyword evidence="3" id="KW-1185">Reference proteome</keyword>
<accession>A0A5S5C702</accession>
<dbReference type="Pfam" id="PF14376">
    <property type="entry name" value="Haem_bd"/>
    <property type="match status" value="1"/>
</dbReference>
<dbReference type="RefSeq" id="WP_148782487.1">
    <property type="nucleotide sequence ID" value="NZ_VNHU01000004.1"/>
</dbReference>
<evidence type="ECO:0000313" key="3">
    <source>
        <dbReference type="Proteomes" id="UP000324376"/>
    </source>
</evidence>
<dbReference type="EMBL" id="VNHU01000004">
    <property type="protein sequence ID" value="TYP74378.1"/>
    <property type="molecule type" value="Genomic_DNA"/>
</dbReference>
<comment type="caution">
    <text evidence="2">The sequence shown here is derived from an EMBL/GenBank/DDBJ whole genome shotgun (WGS) entry which is preliminary data.</text>
</comment>
<protein>
    <submittedName>
        <fullName evidence="2">Heme-binding protein</fullName>
    </submittedName>
</protein>
<dbReference type="SMART" id="SM01235">
    <property type="entry name" value="Haem_bd"/>
    <property type="match status" value="1"/>
</dbReference>